<dbReference type="Pfam" id="PF00069">
    <property type="entry name" value="Pkinase"/>
    <property type="match status" value="1"/>
</dbReference>
<evidence type="ECO:0000313" key="4">
    <source>
        <dbReference type="Proteomes" id="UP001201262"/>
    </source>
</evidence>
<dbReference type="AlphaFoldDB" id="A0AAD4KK61"/>
<dbReference type="PANTHER" id="PTHR10039">
    <property type="entry name" value="AMELOGENIN"/>
    <property type="match status" value="1"/>
</dbReference>
<dbReference type="GO" id="GO:0005524">
    <property type="term" value="F:ATP binding"/>
    <property type="evidence" value="ECO:0007669"/>
    <property type="project" value="InterPro"/>
</dbReference>
<dbReference type="Proteomes" id="UP001201262">
    <property type="component" value="Unassembled WGS sequence"/>
</dbReference>
<evidence type="ECO:0000259" key="2">
    <source>
        <dbReference type="PROSITE" id="PS50011"/>
    </source>
</evidence>
<keyword evidence="4" id="KW-1185">Reference proteome</keyword>
<dbReference type="GO" id="GO:0004672">
    <property type="term" value="F:protein kinase activity"/>
    <property type="evidence" value="ECO:0007669"/>
    <property type="project" value="InterPro"/>
</dbReference>
<name>A0AAD4KK61_9EURO</name>
<gene>
    <name evidence="3" type="ORF">BGW36DRAFT_464696</name>
</gene>
<dbReference type="Pfam" id="PF24883">
    <property type="entry name" value="NPHP3_N"/>
    <property type="match status" value="1"/>
</dbReference>
<evidence type="ECO:0000313" key="3">
    <source>
        <dbReference type="EMBL" id="KAH8692138.1"/>
    </source>
</evidence>
<dbReference type="PANTHER" id="PTHR10039:SF10">
    <property type="entry name" value="NACHT DOMAIN-CONTAINING PROTEIN"/>
    <property type="match status" value="1"/>
</dbReference>
<dbReference type="PROSITE" id="PS50011">
    <property type="entry name" value="PROTEIN_KINASE_DOM"/>
    <property type="match status" value="1"/>
</dbReference>
<dbReference type="GeneID" id="70252549"/>
<reference evidence="3" key="1">
    <citation type="submission" date="2021-12" db="EMBL/GenBank/DDBJ databases">
        <title>Convergent genome expansion in fungi linked to evolution of root-endophyte symbiosis.</title>
        <authorList>
            <consortium name="DOE Joint Genome Institute"/>
            <person name="Ke Y.-H."/>
            <person name="Bonito G."/>
            <person name="Liao H.-L."/>
            <person name="Looney B."/>
            <person name="Rojas-Flechas A."/>
            <person name="Nash J."/>
            <person name="Hameed K."/>
            <person name="Schadt C."/>
            <person name="Martin F."/>
            <person name="Crous P.W."/>
            <person name="Miettinen O."/>
            <person name="Magnuson J.K."/>
            <person name="Labbe J."/>
            <person name="Jacobson D."/>
            <person name="Doktycz M.J."/>
            <person name="Veneault-Fourrey C."/>
            <person name="Kuo A."/>
            <person name="Mondo S."/>
            <person name="Calhoun S."/>
            <person name="Riley R."/>
            <person name="Ohm R."/>
            <person name="LaButti K."/>
            <person name="Andreopoulos B."/>
            <person name="Pangilinan J."/>
            <person name="Nolan M."/>
            <person name="Tritt A."/>
            <person name="Clum A."/>
            <person name="Lipzen A."/>
            <person name="Daum C."/>
            <person name="Barry K."/>
            <person name="Grigoriev I.V."/>
            <person name="Vilgalys R."/>
        </authorList>
    </citation>
    <scope>NUCLEOTIDE SEQUENCE</scope>
    <source>
        <strain evidence="3">PMI_201</strain>
    </source>
</reference>
<dbReference type="SMART" id="SM00220">
    <property type="entry name" value="S_TKc"/>
    <property type="match status" value="1"/>
</dbReference>
<dbReference type="Pfam" id="PF22939">
    <property type="entry name" value="WHD_GPIID"/>
    <property type="match status" value="1"/>
</dbReference>
<evidence type="ECO:0000256" key="1">
    <source>
        <dbReference type="ARBA" id="ARBA00022737"/>
    </source>
</evidence>
<dbReference type="Gene3D" id="1.10.510.10">
    <property type="entry name" value="Transferase(Phosphotransferase) domain 1"/>
    <property type="match status" value="1"/>
</dbReference>
<dbReference type="SUPFAM" id="SSF56112">
    <property type="entry name" value="Protein kinase-like (PK-like)"/>
    <property type="match status" value="1"/>
</dbReference>
<dbReference type="EMBL" id="JAJTJA010000011">
    <property type="protein sequence ID" value="KAH8692138.1"/>
    <property type="molecule type" value="Genomic_DNA"/>
</dbReference>
<dbReference type="InterPro" id="IPR011009">
    <property type="entry name" value="Kinase-like_dom_sf"/>
</dbReference>
<feature type="domain" description="Protein kinase" evidence="2">
    <location>
        <begin position="939"/>
        <end position="1239"/>
    </location>
</feature>
<dbReference type="Gene3D" id="3.40.50.300">
    <property type="entry name" value="P-loop containing nucleotide triphosphate hydrolases"/>
    <property type="match status" value="1"/>
</dbReference>
<keyword evidence="1" id="KW-0677">Repeat</keyword>
<dbReference type="InterPro" id="IPR000719">
    <property type="entry name" value="Prot_kinase_dom"/>
</dbReference>
<sequence length="1268" mass="144699">MTETDTLQLNASRLKADVRLAQAVSEFKASISRDDKTKLQNILSSFQNRTPDASDVKQVIAEIDMSISKKSRRCFGPRLMNILEAVQQYASLGDVVLGASQNIVACSVWALVRMTLTMLTQSVTYLENLSILFMNAGRNVPRYHDMALLFPRSKRLQEGLCEYLIVVVNICQHYVKYMQKSFISQIPIAVSGSGLQKFQNSLTELADFIMREVTMLLGQKAVEEANEGSRFRKMITTFKENREYYHQLSIKLHWLEACSKHDYKTTWKQARKSGTTSWFTTVTEYRDWRDHQQTSSSLHALLCTGKLGSGKTVLIANMVDDLSLTVAKGTLAYFFCRYDIAESLTARNIIGCLARQLLDQQAIDMKELANRFGKESSPPDIAKILDILQSLVPRDPIYYFILDGLDECSEKEANELMEFLQTLRKVFKLRLCVSFRTDAGRQFKEISVPRGKKWTLEMPEENPDIGKYIESELRDRLQSEKLTVGNPAIILAIQEALSRGSQGMFLWTALQLDCLCAEDTDEAILQALGTLPKDLSEIFTRLLQKADSSSSNRYRQKIVELIISAHRPLTLSELQEALAVTPGETQWEPARLINNIRATLRCCKSLIIVDEEEETVRFAHHSIQKFFITPGDNGLTIPINPDEARRGMGRIILTYLNYDVFAGQMTRTMPPTVPITEAPSKILRSIFSESKARKEIAQLLVQSRKHIPYDISQVFAQTAMNIQSRSVREFPFLKYAKEACFYHISGLWQEEGMMSRLWNELLGRGHTGLVITDWVKFELDSSMLEGLGGKFVPRDAQDQILSPPVVKRIVDEYVDGNTNIHALSAFFTTQRTCLAILVYQKMTKHIPFVFNLKITDKDLPIQKSALTSLLRSRLRSPRASSDFNVDIFYDGQWPFVAPILSPKMHLEQEFRIMPLTPTGHKSGPTAFLQTASVHPAHHRFSYPYQSQGLLSHGNEIADRNSGPIVVIKMLRHQTTRNIYEQEFFKSPKAEHLVRHLASYRKAEVDFILFPLAKYNLEKFWNQDPIQRSDPKVAQWALKQMIGIANALEVAQIMPYPRTENGYHGNIEPKCILWFNTDNRPGGDPFGILQLNFNFAFPSQSKPSLSKFDLSETYRAPETQINEQNNKKTDVWSLGCVYIEFITWVLMGWSGIQQLRNSSKKHHSVYESLFFRVHLDPNSAMLRASLREEITSWVSMLQELPNCSNQISEALIHIMTYVMVVNPEGRDTASKLAYGLSNIMRSISTEAILHRQVLPEYQSFLEKENWAEC</sequence>
<dbReference type="InterPro" id="IPR054471">
    <property type="entry name" value="GPIID_WHD"/>
</dbReference>
<dbReference type="InterPro" id="IPR056884">
    <property type="entry name" value="NPHP3-like_N"/>
</dbReference>
<organism evidence="3 4">
    <name type="scientific">Talaromyces proteolyticus</name>
    <dbReference type="NCBI Taxonomy" id="1131652"/>
    <lineage>
        <taxon>Eukaryota</taxon>
        <taxon>Fungi</taxon>
        <taxon>Dikarya</taxon>
        <taxon>Ascomycota</taxon>
        <taxon>Pezizomycotina</taxon>
        <taxon>Eurotiomycetes</taxon>
        <taxon>Eurotiomycetidae</taxon>
        <taxon>Eurotiales</taxon>
        <taxon>Trichocomaceae</taxon>
        <taxon>Talaromyces</taxon>
        <taxon>Talaromyces sect. Bacilispori</taxon>
    </lineage>
</organism>
<dbReference type="RefSeq" id="XP_046068135.1">
    <property type="nucleotide sequence ID" value="XM_046222262.1"/>
</dbReference>
<dbReference type="InterPro" id="IPR027417">
    <property type="entry name" value="P-loop_NTPase"/>
</dbReference>
<accession>A0AAD4KK61</accession>
<protein>
    <recommendedName>
        <fullName evidence="2">Protein kinase domain-containing protein</fullName>
    </recommendedName>
</protein>
<comment type="caution">
    <text evidence="3">The sequence shown here is derived from an EMBL/GenBank/DDBJ whole genome shotgun (WGS) entry which is preliminary data.</text>
</comment>
<proteinExistence type="predicted"/>